<proteinExistence type="predicted"/>
<dbReference type="AlphaFoldDB" id="A0A0S4IQR0"/>
<sequence>MGSSCCVHCRWCSDTADDNHDSNNDDVGDSGEDEGSDCDRSGNSSRPTINSNPRLYVHHATPPTVVRIPQTLHPHDVPTQYPVEQQPDHRQAQLALSRPSASGPTERGIQLERLSSGGTQDPFSLDSSGGTLLAANARKLSYAQRSTSPSAGVAPDGTRINPLDIANLTPRSRQRAVAKNKEDAMDSHKQLLERAMKAINDAGANKVVTRPPRMKATTVTSPTVPPPGGHPTITFGEGSHPPTRRDSNTNSRLEHLSEDDEEPLVSNANRRGAPKPPGGGDEFSMSSADSEQSLLSSQHLIGASNTSAFISAGPLPSDHRGLAKMDGKSRRASVAPKGSGVYNASASGMHGLHGSASLLRDDRGAMEKESSIPENSILERSFDAGNMPGGANNGGGALGVEDHDTQNSSMLEVSVRNSFDQYLLEHMMKLHQNEKVTWFRGTPFTREELKNRERKGLIRFNSLVAVAEVTGGSYGGQLNESRTSSLTLSQNSSPAPTIPASGLERQLSAGHHSAQKAAYQTHVPSFPFPRKRATSELSVLIEASTSHENQLAKRLPQATAFVYQI</sequence>
<dbReference type="Proteomes" id="UP000051952">
    <property type="component" value="Unassembled WGS sequence"/>
</dbReference>
<evidence type="ECO:0000256" key="1">
    <source>
        <dbReference type="SAM" id="MobiDB-lite"/>
    </source>
</evidence>
<feature type="region of interest" description="Disordered" evidence="1">
    <location>
        <begin position="215"/>
        <end position="295"/>
    </location>
</feature>
<accession>A0A0S4IQR0</accession>
<feature type="compositionally biased region" description="Low complexity" evidence="1">
    <location>
        <begin position="284"/>
        <end position="295"/>
    </location>
</feature>
<feature type="region of interest" description="Disordered" evidence="1">
    <location>
        <begin position="320"/>
        <end position="356"/>
    </location>
</feature>
<name>A0A0S4IQR0_BODSA</name>
<evidence type="ECO:0000313" key="2">
    <source>
        <dbReference type="EMBL" id="CUF22257.1"/>
    </source>
</evidence>
<gene>
    <name evidence="2" type="ORF">BSAL_60330</name>
</gene>
<feature type="compositionally biased region" description="Basic and acidic residues" evidence="1">
    <location>
        <begin position="320"/>
        <end position="329"/>
    </location>
</feature>
<dbReference type="EMBL" id="CYKH01000268">
    <property type="protein sequence ID" value="CUF22257.1"/>
    <property type="molecule type" value="Genomic_DNA"/>
</dbReference>
<feature type="compositionally biased region" description="Acidic residues" evidence="1">
    <location>
        <begin position="24"/>
        <end position="36"/>
    </location>
</feature>
<feature type="compositionally biased region" description="Polar residues" evidence="1">
    <location>
        <begin position="43"/>
        <end position="53"/>
    </location>
</feature>
<feature type="region of interest" description="Disordered" evidence="1">
    <location>
        <begin position="14"/>
        <end position="56"/>
    </location>
</feature>
<feature type="compositionally biased region" description="Basic and acidic residues" evidence="1">
    <location>
        <begin position="243"/>
        <end position="256"/>
    </location>
</feature>
<keyword evidence="3" id="KW-1185">Reference proteome</keyword>
<protein>
    <submittedName>
        <fullName evidence="2">Uncharacterized protein</fullName>
    </submittedName>
</protein>
<dbReference type="VEuPathDB" id="TriTrypDB:BSAL_60330"/>
<organism evidence="2 3">
    <name type="scientific">Bodo saltans</name>
    <name type="common">Flagellated protozoan</name>
    <dbReference type="NCBI Taxonomy" id="75058"/>
    <lineage>
        <taxon>Eukaryota</taxon>
        <taxon>Discoba</taxon>
        <taxon>Euglenozoa</taxon>
        <taxon>Kinetoplastea</taxon>
        <taxon>Metakinetoplastina</taxon>
        <taxon>Eubodonida</taxon>
        <taxon>Bodonidae</taxon>
        <taxon>Bodo</taxon>
    </lineage>
</organism>
<evidence type="ECO:0000313" key="3">
    <source>
        <dbReference type="Proteomes" id="UP000051952"/>
    </source>
</evidence>
<feature type="region of interest" description="Disordered" evidence="1">
    <location>
        <begin position="73"/>
        <end position="106"/>
    </location>
</feature>
<reference evidence="3" key="1">
    <citation type="submission" date="2015-09" db="EMBL/GenBank/DDBJ databases">
        <authorList>
            <consortium name="Pathogen Informatics"/>
        </authorList>
    </citation>
    <scope>NUCLEOTIDE SEQUENCE [LARGE SCALE GENOMIC DNA]</scope>
    <source>
        <strain evidence="3">Lake Konstanz</strain>
    </source>
</reference>
<feature type="region of interest" description="Disordered" evidence="1">
    <location>
        <begin position="474"/>
        <end position="501"/>
    </location>
</feature>
<feature type="compositionally biased region" description="Polar residues" evidence="1">
    <location>
        <begin position="476"/>
        <end position="495"/>
    </location>
</feature>